<name>A0A7S3B1S2_9EUKA</name>
<dbReference type="Pfam" id="PF00076">
    <property type="entry name" value="RRM_1"/>
    <property type="match status" value="1"/>
</dbReference>
<feature type="region of interest" description="Disordered" evidence="3">
    <location>
        <begin position="34"/>
        <end position="70"/>
    </location>
</feature>
<sequence length="283" mass="30678">MADEEVAPEEFDEGDVDGEAAAAEVDEELEAMKSKVKEMEDEAEKLRKIQEGIEEQMQGPGEAGGEEGNAEADARSVYVGSVDYSATPEELQEHFAGCGIVNRVTILCDKFRNPKGFAYLEFAEPEAVAAAEELNESEFKGRQLKVCFALEDLTYHWVLDHAPMGPNWFAAVVIPCYPSPALRRPARYRALASTSYAGYDPPDGCRWSQSGLMCLAWGGVGVGVGEDVVPRHTPRGARGARARDTKAISLSTGRATGVATGRTEERLFLSPHSNADCPAECSR</sequence>
<reference evidence="5" key="1">
    <citation type="submission" date="2021-01" db="EMBL/GenBank/DDBJ databases">
        <authorList>
            <person name="Corre E."/>
            <person name="Pelletier E."/>
            <person name="Niang G."/>
            <person name="Scheremetjew M."/>
            <person name="Finn R."/>
            <person name="Kale V."/>
            <person name="Holt S."/>
            <person name="Cochrane G."/>
            <person name="Meng A."/>
            <person name="Brown T."/>
            <person name="Cohen L."/>
        </authorList>
    </citation>
    <scope>NUCLEOTIDE SEQUENCE</scope>
    <source>
        <strain evidence="5">CCMP281</strain>
    </source>
</reference>
<evidence type="ECO:0000259" key="4">
    <source>
        <dbReference type="PROSITE" id="PS50102"/>
    </source>
</evidence>
<dbReference type="Gene3D" id="3.30.70.330">
    <property type="match status" value="1"/>
</dbReference>
<keyword evidence="1 2" id="KW-0694">RNA-binding</keyword>
<feature type="compositionally biased region" description="Basic and acidic residues" evidence="3">
    <location>
        <begin position="34"/>
        <end position="51"/>
    </location>
</feature>
<dbReference type="PANTHER" id="PTHR23236:SF12">
    <property type="entry name" value="EUKARYOTIC INITIATION FACTOR 4B-RELATED"/>
    <property type="match status" value="1"/>
</dbReference>
<organism evidence="5">
    <name type="scientific">Haptolina ericina</name>
    <dbReference type="NCBI Taxonomy" id="156174"/>
    <lineage>
        <taxon>Eukaryota</taxon>
        <taxon>Haptista</taxon>
        <taxon>Haptophyta</taxon>
        <taxon>Prymnesiophyceae</taxon>
        <taxon>Prymnesiales</taxon>
        <taxon>Prymnesiaceae</taxon>
        <taxon>Haptolina</taxon>
    </lineage>
</organism>
<gene>
    <name evidence="5" type="ORF">HERI1096_LOCUS22990</name>
</gene>
<evidence type="ECO:0000256" key="3">
    <source>
        <dbReference type="SAM" id="MobiDB-lite"/>
    </source>
</evidence>
<dbReference type="InterPro" id="IPR035979">
    <property type="entry name" value="RBD_domain_sf"/>
</dbReference>
<evidence type="ECO:0000256" key="1">
    <source>
        <dbReference type="ARBA" id="ARBA00022884"/>
    </source>
</evidence>
<evidence type="ECO:0000313" key="5">
    <source>
        <dbReference type="EMBL" id="CAE0122289.1"/>
    </source>
</evidence>
<dbReference type="InterPro" id="IPR000504">
    <property type="entry name" value="RRM_dom"/>
</dbReference>
<dbReference type="AlphaFoldDB" id="A0A7S3B1S2"/>
<proteinExistence type="predicted"/>
<dbReference type="PANTHER" id="PTHR23236">
    <property type="entry name" value="EUKARYOTIC TRANSLATION INITIATION FACTOR 4B/4H"/>
    <property type="match status" value="1"/>
</dbReference>
<dbReference type="EMBL" id="HBHX01041419">
    <property type="protein sequence ID" value="CAE0122289.1"/>
    <property type="molecule type" value="Transcribed_RNA"/>
</dbReference>
<protein>
    <recommendedName>
        <fullName evidence="4">RRM domain-containing protein</fullName>
    </recommendedName>
</protein>
<dbReference type="GO" id="GO:0008143">
    <property type="term" value="F:poly(A) binding"/>
    <property type="evidence" value="ECO:0007669"/>
    <property type="project" value="TreeGrafter"/>
</dbReference>
<dbReference type="PROSITE" id="PS50102">
    <property type="entry name" value="RRM"/>
    <property type="match status" value="1"/>
</dbReference>
<accession>A0A7S3B1S2</accession>
<feature type="region of interest" description="Disordered" evidence="3">
    <location>
        <begin position="1"/>
        <end position="22"/>
    </location>
</feature>
<feature type="domain" description="RRM" evidence="4">
    <location>
        <begin position="75"/>
        <end position="151"/>
    </location>
</feature>
<dbReference type="SUPFAM" id="SSF54928">
    <property type="entry name" value="RNA-binding domain, RBD"/>
    <property type="match status" value="1"/>
</dbReference>
<evidence type="ECO:0000256" key="2">
    <source>
        <dbReference type="PROSITE-ProRule" id="PRU00176"/>
    </source>
</evidence>
<dbReference type="CDD" id="cd12306">
    <property type="entry name" value="RRM_II_PABPs"/>
    <property type="match status" value="1"/>
</dbReference>
<dbReference type="SMART" id="SM00360">
    <property type="entry name" value="RRM"/>
    <property type="match status" value="1"/>
</dbReference>
<dbReference type="InterPro" id="IPR012677">
    <property type="entry name" value="Nucleotide-bd_a/b_plait_sf"/>
</dbReference>